<dbReference type="RefSeq" id="WP_120113114.1">
    <property type="nucleotide sequence ID" value="NZ_QXQB01000004.1"/>
</dbReference>
<dbReference type="OrthoDB" id="2561450at2"/>
<keyword evidence="3" id="KW-1185">Reference proteome</keyword>
<gene>
    <name evidence="2" type="ORF">D3P09_19790</name>
</gene>
<dbReference type="GO" id="GO:0003677">
    <property type="term" value="F:DNA binding"/>
    <property type="evidence" value="ECO:0007669"/>
    <property type="project" value="InterPro"/>
</dbReference>
<name>A0A3A6PP28_9BACL</name>
<dbReference type="CDD" id="cd00093">
    <property type="entry name" value="HTH_XRE"/>
    <property type="match status" value="1"/>
</dbReference>
<dbReference type="SMART" id="SM00530">
    <property type="entry name" value="HTH_XRE"/>
    <property type="match status" value="1"/>
</dbReference>
<dbReference type="EMBL" id="QXQB01000004">
    <property type="protein sequence ID" value="RJX38301.1"/>
    <property type="molecule type" value="Genomic_DNA"/>
</dbReference>
<comment type="caution">
    <text evidence="2">The sequence shown here is derived from an EMBL/GenBank/DDBJ whole genome shotgun (WGS) entry which is preliminary data.</text>
</comment>
<accession>A0A3A6PP28</accession>
<dbReference type="InterPro" id="IPR010982">
    <property type="entry name" value="Lambda_DNA-bd_dom_sf"/>
</dbReference>
<dbReference type="Gene3D" id="1.10.260.40">
    <property type="entry name" value="lambda repressor-like DNA-binding domains"/>
    <property type="match status" value="1"/>
</dbReference>
<dbReference type="InterPro" id="IPR001387">
    <property type="entry name" value="Cro/C1-type_HTH"/>
</dbReference>
<dbReference type="PROSITE" id="PS50943">
    <property type="entry name" value="HTH_CROC1"/>
    <property type="match status" value="1"/>
</dbReference>
<dbReference type="AlphaFoldDB" id="A0A3A6PP28"/>
<reference evidence="2 3" key="1">
    <citation type="submission" date="2018-09" db="EMBL/GenBank/DDBJ databases">
        <title>Paenibacillus aracenensis nov. sp. isolated from a cave in southern Spain.</title>
        <authorList>
            <person name="Jurado V."/>
            <person name="Gutierrez-Patricio S."/>
            <person name="Gonzalez-Pimentel J.L."/>
            <person name="Miller A.Z."/>
            <person name="Laiz L."/>
            <person name="Saiz-Jimenez C."/>
        </authorList>
    </citation>
    <scope>NUCLEOTIDE SEQUENCE [LARGE SCALE GENOMIC DNA]</scope>
    <source>
        <strain evidence="2 3">JCM 19203</strain>
    </source>
</reference>
<dbReference type="Pfam" id="PF13443">
    <property type="entry name" value="HTH_26"/>
    <property type="match status" value="1"/>
</dbReference>
<proteinExistence type="predicted"/>
<evidence type="ECO:0000313" key="2">
    <source>
        <dbReference type="EMBL" id="RJX38301.1"/>
    </source>
</evidence>
<evidence type="ECO:0000313" key="3">
    <source>
        <dbReference type="Proteomes" id="UP000267798"/>
    </source>
</evidence>
<feature type="domain" description="HTH cro/C1-type" evidence="1">
    <location>
        <begin position="237"/>
        <end position="292"/>
    </location>
</feature>
<dbReference type="SUPFAM" id="SSF47413">
    <property type="entry name" value="lambda repressor-like DNA-binding domains"/>
    <property type="match status" value="1"/>
</dbReference>
<evidence type="ECO:0000259" key="1">
    <source>
        <dbReference type="PROSITE" id="PS50943"/>
    </source>
</evidence>
<sequence length="298" mass="34517">MSVHQHLFHLLNQPMLIMKEYDGIVRIEDANEAFMNLSGYSLAHILATKSQYLRSQYRIDLSKRIVKREIKMRTKRRSELAVRIEQIPLPAQPDDAWTRAFLIFEDLTAYKWIDRQPERGKVLISGIVDKHLHIRFLRDNLGPHMFEPDSTMEDETLLQFIAENERPRMLELLQETSRLHKEQNVTIHTSKLGGVELELELTYCPVLDGYGNCRELAFVVWDFHPADEQIVDSATKLKIWMAKRDMSAGQLASATGISLQTISKLRNGKIEKPQRLTAELIASELGVEVHHIWPSIRK</sequence>
<dbReference type="Proteomes" id="UP000267798">
    <property type="component" value="Unassembled WGS sequence"/>
</dbReference>
<protein>
    <submittedName>
        <fullName evidence="2">Helix-turn-helix domain-containing protein</fullName>
    </submittedName>
</protein>
<organism evidence="2 3">
    <name type="scientific">Paenibacillus pinisoli</name>
    <dbReference type="NCBI Taxonomy" id="1276110"/>
    <lineage>
        <taxon>Bacteria</taxon>
        <taxon>Bacillati</taxon>
        <taxon>Bacillota</taxon>
        <taxon>Bacilli</taxon>
        <taxon>Bacillales</taxon>
        <taxon>Paenibacillaceae</taxon>
        <taxon>Paenibacillus</taxon>
    </lineage>
</organism>